<accession>X0T738</accession>
<gene>
    <name evidence="1" type="ORF">S01H1_06711</name>
</gene>
<proteinExistence type="predicted"/>
<reference evidence="1" key="1">
    <citation type="journal article" date="2014" name="Front. Microbiol.">
        <title>High frequency of phylogenetically diverse reductive dehalogenase-homologous genes in deep subseafloor sedimentary metagenomes.</title>
        <authorList>
            <person name="Kawai M."/>
            <person name="Futagami T."/>
            <person name="Toyoda A."/>
            <person name="Takaki Y."/>
            <person name="Nishi S."/>
            <person name="Hori S."/>
            <person name="Arai W."/>
            <person name="Tsubouchi T."/>
            <person name="Morono Y."/>
            <person name="Uchiyama I."/>
            <person name="Ito T."/>
            <person name="Fujiyama A."/>
            <person name="Inagaki F."/>
            <person name="Takami H."/>
        </authorList>
    </citation>
    <scope>NUCLEOTIDE SEQUENCE</scope>
    <source>
        <strain evidence="1">Expedition CK06-06</strain>
    </source>
</reference>
<sequence>MSFSHKEKELEKTLVAIEKTLKVYKKALENGVDKYVKPPFIKPVFRKYS</sequence>
<evidence type="ECO:0000313" key="1">
    <source>
        <dbReference type="EMBL" id="GAF83151.1"/>
    </source>
</evidence>
<protein>
    <submittedName>
        <fullName evidence="1">Uncharacterized protein</fullName>
    </submittedName>
</protein>
<organism evidence="1">
    <name type="scientific">marine sediment metagenome</name>
    <dbReference type="NCBI Taxonomy" id="412755"/>
    <lineage>
        <taxon>unclassified sequences</taxon>
        <taxon>metagenomes</taxon>
        <taxon>ecological metagenomes</taxon>
    </lineage>
</organism>
<comment type="caution">
    <text evidence="1">The sequence shown here is derived from an EMBL/GenBank/DDBJ whole genome shotgun (WGS) entry which is preliminary data.</text>
</comment>
<name>X0T738_9ZZZZ</name>
<dbReference type="AlphaFoldDB" id="X0T738"/>
<dbReference type="EMBL" id="BARS01003463">
    <property type="protein sequence ID" value="GAF83151.1"/>
    <property type="molecule type" value="Genomic_DNA"/>
</dbReference>